<sequence length="84" mass="8769">MLFLIHLSLSKTSSASGDITKSASTHVVSISATTFTLIDFDTIQTLNGPPVDSNTLSSRFIVGGHNPSSSANLIGTKIYGVLES</sequence>
<proteinExistence type="predicted"/>
<comment type="caution">
    <text evidence="2">The sequence shown here is derived from an EMBL/GenBank/DDBJ whole genome shotgun (WGS) entry which is preliminary data.</text>
</comment>
<accession>A0A523BFG9</accession>
<evidence type="ECO:0000313" key="4">
    <source>
        <dbReference type="Proteomes" id="UP000317265"/>
    </source>
</evidence>
<dbReference type="AlphaFoldDB" id="A0A523BFG9"/>
<dbReference type="Proteomes" id="UP000316080">
    <property type="component" value="Unassembled WGS sequence"/>
</dbReference>
<evidence type="ECO:0000313" key="3">
    <source>
        <dbReference type="Proteomes" id="UP000316080"/>
    </source>
</evidence>
<dbReference type="EMBL" id="QNVI01000022">
    <property type="protein sequence ID" value="TDA39655.1"/>
    <property type="molecule type" value="Genomic_DNA"/>
</dbReference>
<reference evidence="1 3" key="2">
    <citation type="journal article" date="2019" name="Nat. Microbiol.">
        <title>Wide diversity of methane and short-chain alkane metabolisms in uncultured archaea.</title>
        <authorList>
            <person name="Borrel G."/>
            <person name="Adam P.S."/>
            <person name="McKay L.J."/>
            <person name="Chen L.X."/>
            <person name="Sierra-Garcia I.N."/>
            <person name="Sieber C.M."/>
            <person name="Letourneur Q."/>
            <person name="Ghozlane A."/>
            <person name="Andersen G.L."/>
            <person name="Li W.J."/>
            <person name="Hallam S.J."/>
            <person name="Muyzer G."/>
            <person name="de Oliveira V.M."/>
            <person name="Inskeep W.P."/>
            <person name="Banfield J.F."/>
            <person name="Gribaldo S."/>
        </authorList>
    </citation>
    <scope>NUCLEOTIDE SEQUENCE [LARGE SCALE GENOMIC DNA]</scope>
    <source>
        <strain evidence="1">Verst-YHS</strain>
    </source>
</reference>
<dbReference type="EMBL" id="RXIH01000009">
    <property type="protein sequence ID" value="RZN57271.1"/>
    <property type="molecule type" value="Genomic_DNA"/>
</dbReference>
<protein>
    <submittedName>
        <fullName evidence="2">Uncharacterized protein</fullName>
    </submittedName>
</protein>
<name>A0A523BFG9_9CREN</name>
<evidence type="ECO:0000313" key="1">
    <source>
        <dbReference type="EMBL" id="RZN57271.1"/>
    </source>
</evidence>
<evidence type="ECO:0000313" key="2">
    <source>
        <dbReference type="EMBL" id="TDA39655.1"/>
    </source>
</evidence>
<organism evidence="2 4">
    <name type="scientific">Thermoproteota archaeon</name>
    <dbReference type="NCBI Taxonomy" id="2056631"/>
    <lineage>
        <taxon>Archaea</taxon>
        <taxon>Thermoproteota</taxon>
    </lineage>
</organism>
<dbReference type="Proteomes" id="UP000317265">
    <property type="component" value="Unassembled WGS sequence"/>
</dbReference>
<reference evidence="2 4" key="1">
    <citation type="journal article" date="2019" name="Nat. Microbiol.">
        <title>Expanding anaerobic alkane metabolism in the domain of Archaea.</title>
        <authorList>
            <person name="Wang Y."/>
            <person name="Wegener G."/>
            <person name="Hou J."/>
            <person name="Wang F."/>
            <person name="Xiao X."/>
        </authorList>
    </citation>
    <scope>NUCLEOTIDE SEQUENCE [LARGE SCALE GENOMIC DNA]</scope>
    <source>
        <strain evidence="2">WYZ-LMO11</strain>
    </source>
</reference>
<gene>
    <name evidence="2" type="ORF">DSO09_01990</name>
    <name evidence="1" type="ORF">EF809_01240</name>
</gene>